<evidence type="ECO:0000313" key="2">
    <source>
        <dbReference type="Proteomes" id="UP000612808"/>
    </source>
</evidence>
<dbReference type="EMBL" id="BOMB01000034">
    <property type="protein sequence ID" value="GID14912.1"/>
    <property type="molecule type" value="Genomic_DNA"/>
</dbReference>
<protein>
    <submittedName>
        <fullName evidence="1">Uncharacterized protein</fullName>
    </submittedName>
</protein>
<keyword evidence="2" id="KW-1185">Reference proteome</keyword>
<sequence length="196" mass="22285">MRHQILPGLSLDHTMYEAAAAGLTAHAPGHALTWAQFLDPTDWRLIPDPGPQPRAYKAERRLAIRPDGQMITLHAWLLPDRRSNTATPHSHPWQFQSHILLGGYTEQRYQRINDHITVEDATHRYRDTNTVDLATFHEVVDLEPGPTITLMITGPAIERGRWGYLDPETGEFTPNRPAPDFTKRLAALNPHMPRTQ</sequence>
<dbReference type="Proteomes" id="UP000612808">
    <property type="component" value="Unassembled WGS sequence"/>
</dbReference>
<gene>
    <name evidence="1" type="ORF">Aru02nite_58010</name>
</gene>
<proteinExistence type="predicted"/>
<dbReference type="AlphaFoldDB" id="A0A8J3JAN1"/>
<comment type="caution">
    <text evidence="1">The sequence shown here is derived from an EMBL/GenBank/DDBJ whole genome shotgun (WGS) entry which is preliminary data.</text>
</comment>
<dbReference type="InterPro" id="IPR011051">
    <property type="entry name" value="RmlC_Cupin_sf"/>
</dbReference>
<accession>A0A8J3JAN1</accession>
<dbReference type="SUPFAM" id="SSF51182">
    <property type="entry name" value="RmlC-like cupins"/>
    <property type="match status" value="1"/>
</dbReference>
<organism evidence="1 2">
    <name type="scientific">Actinocatenispora rupis</name>
    <dbReference type="NCBI Taxonomy" id="519421"/>
    <lineage>
        <taxon>Bacteria</taxon>
        <taxon>Bacillati</taxon>
        <taxon>Actinomycetota</taxon>
        <taxon>Actinomycetes</taxon>
        <taxon>Micromonosporales</taxon>
        <taxon>Micromonosporaceae</taxon>
        <taxon>Actinocatenispora</taxon>
    </lineage>
</organism>
<evidence type="ECO:0000313" key="1">
    <source>
        <dbReference type="EMBL" id="GID14912.1"/>
    </source>
</evidence>
<dbReference type="RefSeq" id="WP_203662940.1">
    <property type="nucleotide sequence ID" value="NZ_BAAAZM010000012.1"/>
</dbReference>
<reference evidence="1" key="1">
    <citation type="submission" date="2021-01" db="EMBL/GenBank/DDBJ databases">
        <title>Whole genome shotgun sequence of Actinocatenispora rupis NBRC 107355.</title>
        <authorList>
            <person name="Komaki H."/>
            <person name="Tamura T."/>
        </authorList>
    </citation>
    <scope>NUCLEOTIDE SEQUENCE</scope>
    <source>
        <strain evidence="1">NBRC 107355</strain>
    </source>
</reference>
<name>A0A8J3JAN1_9ACTN</name>